<accession>A0A0G2DZ22</accession>
<proteinExistence type="predicted"/>
<protein>
    <submittedName>
        <fullName evidence="3">Putative het domain-containing protein</fullName>
    </submittedName>
</protein>
<gene>
    <name evidence="3" type="ORF">UCRPC4_g06375</name>
</gene>
<dbReference type="EMBL" id="LCWF01000189">
    <property type="protein sequence ID" value="KKY15356.1"/>
    <property type="molecule type" value="Genomic_DNA"/>
</dbReference>
<organism evidence="3 4">
    <name type="scientific">Phaeomoniella chlamydospora</name>
    <name type="common">Phaeoacremonium chlamydosporum</name>
    <dbReference type="NCBI Taxonomy" id="158046"/>
    <lineage>
        <taxon>Eukaryota</taxon>
        <taxon>Fungi</taxon>
        <taxon>Dikarya</taxon>
        <taxon>Ascomycota</taxon>
        <taxon>Pezizomycotina</taxon>
        <taxon>Eurotiomycetes</taxon>
        <taxon>Chaetothyriomycetidae</taxon>
        <taxon>Phaeomoniellales</taxon>
        <taxon>Phaeomoniellaceae</taxon>
        <taxon>Phaeomoniella</taxon>
    </lineage>
</organism>
<comment type="caution">
    <text evidence="3">The sequence shown here is derived from an EMBL/GenBank/DDBJ whole genome shotgun (WGS) entry which is preliminary data.</text>
</comment>
<dbReference type="PANTHER" id="PTHR39596">
    <property type="match status" value="1"/>
</dbReference>
<dbReference type="PANTHER" id="PTHR39596:SF2">
    <property type="entry name" value="HET DOMAIN PROTEIN (AFU_ORTHOLOGUE AFUA_1G17550)-RELATED"/>
    <property type="match status" value="1"/>
</dbReference>
<dbReference type="Pfam" id="PF06985">
    <property type="entry name" value="HET"/>
    <property type="match status" value="1"/>
</dbReference>
<evidence type="ECO:0000259" key="2">
    <source>
        <dbReference type="Pfam" id="PF06985"/>
    </source>
</evidence>
<sequence>MDHILELPADPAYETVTTPYIAGGTYDNQGFSDFPSRNGWDIDRLYRGDLQGHSVLEAHRLLQNWLYFGMLSEFLGSTLDPLDFVCEDDEPTKGLRICTRPLEKRLARWKDRMANMDSETKLERAGCILNCLDLVSDATRSAVMTDLMDSQLHLAISVLGSTLDKARVTLGLLPEAEKEEFVSRGQKQHEVYFRFGPNDLIRSRLRANGWCPYQLIQLEEQLTPIALYYSSMIKRPPNATDHSYCTTEHCTTNQVDESTYQTQHVCPGCECESMGPDPTKLAEIIDQGGIPLIAIKPSYGSQKCKIRLVHFKSDDITYLPDVPYIAISHIWRDGLGNVNGNWLPTCQVERLRSLASAIYNKITHCHNEQLQPRAEKIGDGQKSVDDLLFNMKKIGFPVMKSAINHMDEFPDNDMSKALQEWDSPHSEESGEDASDSAFDASSAKRDMLKATDVRDSSDVVDSKFHFLVNDNPTRNFMAHHGQLGKFNLDWKSNDLKDLWEERRILCNTDMGDEVVIWLDTLCIPLEKRSRRAAISKMRDIFANAEKVLVLDNEMQGVSGAASYEENLMRINFSGWMSRGWTLEEAAVGPVLLFQFQDGVFNMWQFGRTWLGRASRSIVLADASRPWCNIHRLQQPRHHIQQMQMAYDLLESRSTSKKVDLNILFSFLMGINVKGVLGSRSEMPSRAKTMLSLQDRYRTGFPWISSPKKEENYLLVGISPLDEMSAGVNASKDPDDS</sequence>
<dbReference type="InterPro" id="IPR010730">
    <property type="entry name" value="HET"/>
</dbReference>
<dbReference type="OrthoDB" id="2426273at2759"/>
<evidence type="ECO:0000313" key="3">
    <source>
        <dbReference type="EMBL" id="KKY15356.1"/>
    </source>
</evidence>
<dbReference type="AlphaFoldDB" id="A0A0G2DZ22"/>
<reference evidence="3 4" key="1">
    <citation type="submission" date="2015-05" db="EMBL/GenBank/DDBJ databases">
        <title>Distinctive expansion of gene families associated with plant cell wall degradation and secondary metabolism in the genomes of grapevine trunk pathogens.</title>
        <authorList>
            <person name="Lawrence D.P."/>
            <person name="Travadon R."/>
            <person name="Rolshausen P.E."/>
            <person name="Baumgartner K."/>
        </authorList>
    </citation>
    <scope>NUCLEOTIDE SEQUENCE [LARGE SCALE GENOMIC DNA]</scope>
    <source>
        <strain evidence="3">UCRPC4</strain>
    </source>
</reference>
<reference evidence="3 4" key="2">
    <citation type="submission" date="2015-05" db="EMBL/GenBank/DDBJ databases">
        <authorList>
            <person name="Morales-Cruz A."/>
            <person name="Amrine K.C."/>
            <person name="Cantu D."/>
        </authorList>
    </citation>
    <scope>NUCLEOTIDE SEQUENCE [LARGE SCALE GENOMIC DNA]</scope>
    <source>
        <strain evidence="3">UCRPC4</strain>
    </source>
</reference>
<name>A0A0G2DZ22_PHACM</name>
<dbReference type="Proteomes" id="UP000053317">
    <property type="component" value="Unassembled WGS sequence"/>
</dbReference>
<keyword evidence="4" id="KW-1185">Reference proteome</keyword>
<evidence type="ECO:0000256" key="1">
    <source>
        <dbReference type="SAM" id="MobiDB-lite"/>
    </source>
</evidence>
<feature type="domain" description="Heterokaryon incompatibility" evidence="2">
    <location>
        <begin position="512"/>
        <end position="553"/>
    </location>
</feature>
<evidence type="ECO:0000313" key="4">
    <source>
        <dbReference type="Proteomes" id="UP000053317"/>
    </source>
</evidence>
<feature type="region of interest" description="Disordered" evidence="1">
    <location>
        <begin position="420"/>
        <end position="441"/>
    </location>
</feature>